<dbReference type="GeneID" id="42307139"/>
<dbReference type="Proteomes" id="UP000182836">
    <property type="component" value="Unassembled WGS sequence"/>
</dbReference>
<dbReference type="EMBL" id="FNED01000034">
    <property type="protein sequence ID" value="SDJ96661.1"/>
    <property type="molecule type" value="Genomic_DNA"/>
</dbReference>
<protein>
    <submittedName>
        <fullName evidence="2">Uncharacterized protein</fullName>
    </submittedName>
</protein>
<keyword evidence="4" id="KW-1185">Reference proteome</keyword>
<dbReference type="EMBL" id="LGUG01000004">
    <property type="protein sequence ID" value="KON97148.1"/>
    <property type="molecule type" value="Genomic_DNA"/>
</dbReference>
<evidence type="ECO:0000256" key="1">
    <source>
        <dbReference type="SAM" id="SignalP"/>
    </source>
</evidence>
<dbReference type="Proteomes" id="UP000037269">
    <property type="component" value="Unassembled WGS sequence"/>
</dbReference>
<organism evidence="2 4">
    <name type="scientific">Aneurinibacillus migulanus</name>
    <name type="common">Bacillus migulanus</name>
    <dbReference type="NCBI Taxonomy" id="47500"/>
    <lineage>
        <taxon>Bacteria</taxon>
        <taxon>Bacillati</taxon>
        <taxon>Bacillota</taxon>
        <taxon>Bacilli</taxon>
        <taxon>Bacillales</taxon>
        <taxon>Paenibacillaceae</taxon>
        <taxon>Aneurinibacillus group</taxon>
        <taxon>Aneurinibacillus</taxon>
    </lineage>
</organism>
<evidence type="ECO:0000313" key="3">
    <source>
        <dbReference type="EMBL" id="SDJ96661.1"/>
    </source>
</evidence>
<evidence type="ECO:0000313" key="4">
    <source>
        <dbReference type="Proteomes" id="UP000037269"/>
    </source>
</evidence>
<reference evidence="2 4" key="1">
    <citation type="submission" date="2015-07" db="EMBL/GenBank/DDBJ databases">
        <title>Fjat-14205 dsm 2895.</title>
        <authorList>
            <person name="Liu B."/>
            <person name="Wang J."/>
            <person name="Zhu Y."/>
            <person name="Liu G."/>
            <person name="Chen Q."/>
            <person name="Chen Z."/>
            <person name="Lan J."/>
            <person name="Che J."/>
            <person name="Ge C."/>
            <person name="Shi H."/>
            <person name="Pan Z."/>
            <person name="Liu X."/>
        </authorList>
    </citation>
    <scope>NUCLEOTIDE SEQUENCE [LARGE SCALE GENOMIC DNA]</scope>
    <source>
        <strain evidence="2 4">DSM 2895</strain>
    </source>
</reference>
<dbReference type="PATRIC" id="fig|47500.8.peg.5093"/>
<sequence length="216" mass="24955">MKKIATAFLAISLLATTPVFAAEQKSNQNQQQKDETVVSQIPQSKLPKTVQASLDKVYSLLPEAKNLKLYDSKMYSSNIKGKEQPKKYTLGFNKSGKREERKIKDKEFIIEFDETGKILHFTFEKLSLVNLEGNTREKKAQDLLKRLYGKEANEYKIKKVYEISKDNPNYKGNEDSMRGTILFMPTSPEKEPVFILFNNKNEFTSFKVSTRDIFKM</sequence>
<reference evidence="3 5" key="2">
    <citation type="submission" date="2016-10" db="EMBL/GenBank/DDBJ databases">
        <authorList>
            <person name="de Groot N.N."/>
        </authorList>
    </citation>
    <scope>NUCLEOTIDE SEQUENCE [LARGE SCALE GENOMIC DNA]</scope>
    <source>
        <strain evidence="3 5">DSM 2895</strain>
    </source>
</reference>
<evidence type="ECO:0000313" key="5">
    <source>
        <dbReference type="Proteomes" id="UP000182836"/>
    </source>
</evidence>
<accession>A0A0D1XU63</accession>
<feature type="chain" id="PRO_5010414801" evidence="1">
    <location>
        <begin position="22"/>
        <end position="216"/>
    </location>
</feature>
<dbReference type="RefSeq" id="WP_043064885.1">
    <property type="nucleotide sequence ID" value="NZ_BJOA01000100.1"/>
</dbReference>
<evidence type="ECO:0000313" key="2">
    <source>
        <dbReference type="EMBL" id="KON97148.1"/>
    </source>
</evidence>
<name>A0A0D1XU63_ANEMI</name>
<gene>
    <name evidence="2" type="ORF">AF333_18455</name>
    <name evidence="3" type="ORF">SAMN04487909_13428</name>
</gene>
<feature type="signal peptide" evidence="1">
    <location>
        <begin position="1"/>
        <end position="21"/>
    </location>
</feature>
<dbReference type="AlphaFoldDB" id="A0A0D1XU63"/>
<proteinExistence type="predicted"/>
<keyword evidence="1" id="KW-0732">Signal</keyword>